<dbReference type="Pfam" id="PF02588">
    <property type="entry name" value="YitT_membrane"/>
    <property type="match status" value="1"/>
</dbReference>
<keyword evidence="3 6" id="KW-0812">Transmembrane</keyword>
<dbReference type="InterPro" id="IPR051461">
    <property type="entry name" value="UPF0750_membrane"/>
</dbReference>
<dbReference type="RefSeq" id="WP_002586887.1">
    <property type="nucleotide sequence ID" value="NZ_KB850987.1"/>
</dbReference>
<proteinExistence type="predicted"/>
<evidence type="ECO:0000256" key="5">
    <source>
        <dbReference type="ARBA" id="ARBA00023136"/>
    </source>
</evidence>
<feature type="transmembrane region" description="Helical" evidence="6">
    <location>
        <begin position="12"/>
        <end position="32"/>
    </location>
</feature>
<feature type="domain" description="DUF2179" evidence="7">
    <location>
        <begin position="227"/>
        <end position="281"/>
    </location>
</feature>
<sequence>MSEIKSPFWRTAAEYGIITVSIWIMVVGIYFFKFPNHFAFGGVTGFSTVVSEISRWSASDFTFIVNTSLLVLGFIFLGKGFGIKTVYASMVMSISLSLLERVCPLSRPLTTEPLLELLFAIFLPAAGTAILFNLGASSGGTDIIAMILKKYTSLNIGTVLMLVDVAAAASSFFIFGPETGLFSTIGLAAKSLVIDDVIENLNLCKCFNIICDDPEPICDYIINTLHRSATVYHAEGAFTHHEKTVIMTTMKRSQALKLRNYIRAIEPTAFMLISNSSEIIGKGFLAG</sequence>
<dbReference type="InterPro" id="IPR003740">
    <property type="entry name" value="YitT"/>
</dbReference>
<dbReference type="PANTHER" id="PTHR33545">
    <property type="entry name" value="UPF0750 MEMBRANE PROTEIN YITT-RELATED"/>
    <property type="match status" value="1"/>
</dbReference>
<name>A0A0E2HGY6_9FIRM</name>
<dbReference type="HOGENOM" id="CLU_063199_0_0_9"/>
<evidence type="ECO:0000313" key="9">
    <source>
        <dbReference type="Proteomes" id="UP000013085"/>
    </source>
</evidence>
<accession>A0A0E2HGY6</accession>
<dbReference type="InterPro" id="IPR015867">
    <property type="entry name" value="N-reg_PII/ATP_PRibTrfase_C"/>
</dbReference>
<keyword evidence="4 6" id="KW-1133">Transmembrane helix</keyword>
<keyword evidence="2" id="KW-1003">Cell membrane</keyword>
<evidence type="ECO:0000256" key="3">
    <source>
        <dbReference type="ARBA" id="ARBA00022692"/>
    </source>
</evidence>
<dbReference type="AlphaFoldDB" id="A0A0E2HGY6"/>
<protein>
    <recommendedName>
        <fullName evidence="7">DUF2179 domain-containing protein</fullName>
    </recommendedName>
</protein>
<dbReference type="GO" id="GO:0005886">
    <property type="term" value="C:plasma membrane"/>
    <property type="evidence" value="ECO:0007669"/>
    <property type="project" value="UniProtKB-SubCell"/>
</dbReference>
<evidence type="ECO:0000256" key="1">
    <source>
        <dbReference type="ARBA" id="ARBA00004651"/>
    </source>
</evidence>
<feature type="transmembrane region" description="Helical" evidence="6">
    <location>
        <begin position="114"/>
        <end position="134"/>
    </location>
</feature>
<dbReference type="GeneID" id="57962354"/>
<dbReference type="Gene3D" id="3.30.70.120">
    <property type="match status" value="1"/>
</dbReference>
<comment type="subcellular location">
    <subcellularLocation>
        <location evidence="1">Cell membrane</location>
        <topology evidence="1">Multi-pass membrane protein</topology>
    </subcellularLocation>
</comment>
<evidence type="ECO:0000256" key="4">
    <source>
        <dbReference type="ARBA" id="ARBA00022989"/>
    </source>
</evidence>
<dbReference type="CDD" id="cd16380">
    <property type="entry name" value="YitT_C"/>
    <property type="match status" value="1"/>
</dbReference>
<dbReference type="Proteomes" id="UP000013085">
    <property type="component" value="Unassembled WGS sequence"/>
</dbReference>
<comment type="caution">
    <text evidence="8">The sequence shown here is derived from an EMBL/GenBank/DDBJ whole genome shotgun (WGS) entry which is preliminary data.</text>
</comment>
<dbReference type="Pfam" id="PF10035">
    <property type="entry name" value="DUF2179"/>
    <property type="match status" value="1"/>
</dbReference>
<dbReference type="EMBL" id="AGYR01000005">
    <property type="protein sequence ID" value="ENZ19397.1"/>
    <property type="molecule type" value="Genomic_DNA"/>
</dbReference>
<dbReference type="InterPro" id="IPR019264">
    <property type="entry name" value="DUF2179"/>
</dbReference>
<evidence type="ECO:0000259" key="7">
    <source>
        <dbReference type="Pfam" id="PF10035"/>
    </source>
</evidence>
<gene>
    <name evidence="8" type="ORF">HMPREF1090_00784</name>
</gene>
<evidence type="ECO:0000256" key="6">
    <source>
        <dbReference type="SAM" id="Phobius"/>
    </source>
</evidence>
<feature type="transmembrane region" description="Helical" evidence="6">
    <location>
        <begin position="154"/>
        <end position="175"/>
    </location>
</feature>
<evidence type="ECO:0000256" key="2">
    <source>
        <dbReference type="ARBA" id="ARBA00022475"/>
    </source>
</evidence>
<dbReference type="PIRSF" id="PIRSF006483">
    <property type="entry name" value="Membrane_protein_YitT"/>
    <property type="match status" value="1"/>
</dbReference>
<dbReference type="PANTHER" id="PTHR33545:SF9">
    <property type="entry name" value="UPF0750 MEMBRANE PROTEIN YITE"/>
    <property type="match status" value="1"/>
</dbReference>
<reference evidence="8 9" key="1">
    <citation type="submission" date="2013-01" db="EMBL/GenBank/DDBJ databases">
        <title>The Genome Sequence of Clostridium clostridioforme 90A8.</title>
        <authorList>
            <consortium name="The Broad Institute Genome Sequencing Platform"/>
            <person name="Earl A."/>
            <person name="Ward D."/>
            <person name="Feldgarden M."/>
            <person name="Gevers D."/>
            <person name="Courvalin P."/>
            <person name="Lambert T."/>
            <person name="Walker B."/>
            <person name="Young S.K."/>
            <person name="Zeng Q."/>
            <person name="Gargeya S."/>
            <person name="Fitzgerald M."/>
            <person name="Haas B."/>
            <person name="Abouelleil A."/>
            <person name="Alvarado L."/>
            <person name="Arachchi H.M."/>
            <person name="Berlin A.M."/>
            <person name="Chapman S.B."/>
            <person name="Dewar J."/>
            <person name="Goldberg J."/>
            <person name="Griggs A."/>
            <person name="Gujja S."/>
            <person name="Hansen M."/>
            <person name="Howarth C."/>
            <person name="Imamovic A."/>
            <person name="Larimer J."/>
            <person name="McCowan C."/>
            <person name="Murphy C."/>
            <person name="Neiman D."/>
            <person name="Pearson M."/>
            <person name="Priest M."/>
            <person name="Roberts A."/>
            <person name="Saif S."/>
            <person name="Shea T."/>
            <person name="Sisk P."/>
            <person name="Sykes S."/>
            <person name="Wortman J."/>
            <person name="Nusbaum C."/>
            <person name="Birren B."/>
        </authorList>
    </citation>
    <scope>NUCLEOTIDE SEQUENCE [LARGE SCALE GENOMIC DNA]</scope>
    <source>
        <strain evidence="8 9">90A8</strain>
    </source>
</reference>
<organism evidence="8 9">
    <name type="scientific">[Clostridium] clostridioforme 90A8</name>
    <dbReference type="NCBI Taxonomy" id="999408"/>
    <lineage>
        <taxon>Bacteria</taxon>
        <taxon>Bacillati</taxon>
        <taxon>Bacillota</taxon>
        <taxon>Clostridia</taxon>
        <taxon>Lachnospirales</taxon>
        <taxon>Lachnospiraceae</taxon>
        <taxon>Enterocloster</taxon>
    </lineage>
</organism>
<dbReference type="PATRIC" id="fig|999408.3.peg.835"/>
<keyword evidence="5 6" id="KW-0472">Membrane</keyword>
<feature type="transmembrane region" description="Helical" evidence="6">
    <location>
        <begin position="61"/>
        <end position="78"/>
    </location>
</feature>
<evidence type="ECO:0000313" key="8">
    <source>
        <dbReference type="EMBL" id="ENZ19397.1"/>
    </source>
</evidence>